<feature type="transmembrane region" description="Helical" evidence="10">
    <location>
        <begin position="40"/>
        <end position="60"/>
    </location>
</feature>
<keyword evidence="3 10" id="KW-0812">Transmembrane</keyword>
<dbReference type="GO" id="GO:0005886">
    <property type="term" value="C:plasma membrane"/>
    <property type="evidence" value="ECO:0007669"/>
    <property type="project" value="UniProtKB-SubCell"/>
</dbReference>
<evidence type="ECO:0000256" key="7">
    <source>
        <dbReference type="ARBA" id="ARBA00035120"/>
    </source>
</evidence>
<dbReference type="EMBL" id="FZNR01000011">
    <property type="protein sequence ID" value="SNS20692.1"/>
    <property type="molecule type" value="Genomic_DNA"/>
</dbReference>
<keyword evidence="10" id="KW-0813">Transport</keyword>
<comment type="subcellular location">
    <subcellularLocation>
        <location evidence="1 10">Cell membrane</location>
        <topology evidence="1 10">Multi-pass membrane protein</topology>
    </subcellularLocation>
</comment>
<evidence type="ECO:0000256" key="8">
    <source>
        <dbReference type="ARBA" id="ARBA00035585"/>
    </source>
</evidence>
<dbReference type="InterPro" id="IPR003691">
    <property type="entry name" value="FluC"/>
</dbReference>
<comment type="activity regulation">
    <text evidence="10">Na(+) is not transported, but it plays an essential structural role and its presence is essential for fluoride channel function.</text>
</comment>
<reference evidence="11 12" key="1">
    <citation type="submission" date="2017-06" db="EMBL/GenBank/DDBJ databases">
        <authorList>
            <person name="Kim H.J."/>
            <person name="Triplett B.A."/>
        </authorList>
    </citation>
    <scope>NUCLEOTIDE SEQUENCE [LARGE SCALE GENOMIC DNA]</scope>
    <source>
        <strain evidence="11 12">DSM 43151</strain>
    </source>
</reference>
<evidence type="ECO:0000256" key="2">
    <source>
        <dbReference type="ARBA" id="ARBA00022475"/>
    </source>
</evidence>
<evidence type="ECO:0000256" key="5">
    <source>
        <dbReference type="ARBA" id="ARBA00023136"/>
    </source>
</evidence>
<comment type="catalytic activity">
    <reaction evidence="8">
        <text>fluoride(in) = fluoride(out)</text>
        <dbReference type="Rhea" id="RHEA:76159"/>
        <dbReference type="ChEBI" id="CHEBI:17051"/>
    </reaction>
    <physiologicalReaction direction="left-to-right" evidence="8">
        <dbReference type="Rhea" id="RHEA:76160"/>
    </physiologicalReaction>
</comment>
<evidence type="ECO:0000256" key="9">
    <source>
        <dbReference type="ARBA" id="ARBA00049940"/>
    </source>
</evidence>
<keyword evidence="6 10" id="KW-0407">Ion channel</keyword>
<dbReference type="HAMAP" id="MF_00454">
    <property type="entry name" value="FluC"/>
    <property type="match status" value="1"/>
</dbReference>
<keyword evidence="10" id="KW-0406">Ion transport</keyword>
<feature type="binding site" evidence="10">
    <location>
        <position position="80"/>
    </location>
    <ligand>
        <name>Na(+)</name>
        <dbReference type="ChEBI" id="CHEBI:29101"/>
        <note>structural</note>
    </ligand>
</feature>
<evidence type="ECO:0000256" key="6">
    <source>
        <dbReference type="ARBA" id="ARBA00023303"/>
    </source>
</evidence>
<keyword evidence="5 10" id="KW-0472">Membrane</keyword>
<keyword evidence="10" id="KW-0915">Sodium</keyword>
<proteinExistence type="inferred from homology"/>
<dbReference type="AlphaFoldDB" id="A0A239CLB4"/>
<keyword evidence="4 10" id="KW-1133">Transmembrane helix</keyword>
<dbReference type="RefSeq" id="WP_089296073.1">
    <property type="nucleotide sequence ID" value="NZ_BOMU01000075.1"/>
</dbReference>
<evidence type="ECO:0000256" key="4">
    <source>
        <dbReference type="ARBA" id="ARBA00022989"/>
    </source>
</evidence>
<organism evidence="11 12">
    <name type="scientific">Actinoplanes regularis</name>
    <dbReference type="NCBI Taxonomy" id="52697"/>
    <lineage>
        <taxon>Bacteria</taxon>
        <taxon>Bacillati</taxon>
        <taxon>Actinomycetota</taxon>
        <taxon>Actinomycetes</taxon>
        <taxon>Micromonosporales</taxon>
        <taxon>Micromonosporaceae</taxon>
        <taxon>Actinoplanes</taxon>
    </lineage>
</organism>
<gene>
    <name evidence="10" type="primary">fluC</name>
    <name evidence="10" type="synonym">crcB</name>
    <name evidence="11" type="ORF">SAMN06264365_111243</name>
</gene>
<keyword evidence="12" id="KW-1185">Reference proteome</keyword>
<evidence type="ECO:0000256" key="10">
    <source>
        <dbReference type="HAMAP-Rule" id="MF_00454"/>
    </source>
</evidence>
<dbReference type="PANTHER" id="PTHR28259">
    <property type="entry name" value="FLUORIDE EXPORT PROTEIN 1-RELATED"/>
    <property type="match status" value="1"/>
</dbReference>
<comment type="similarity">
    <text evidence="7 10">Belongs to the fluoride channel Fluc/FEX (TC 1.A.43) family.</text>
</comment>
<dbReference type="OrthoDB" id="4408652at2"/>
<keyword evidence="2 10" id="KW-1003">Cell membrane</keyword>
<evidence type="ECO:0000313" key="11">
    <source>
        <dbReference type="EMBL" id="SNS20692.1"/>
    </source>
</evidence>
<dbReference type="GO" id="GO:0140114">
    <property type="term" value="P:cellular detoxification of fluoride"/>
    <property type="evidence" value="ECO:0007669"/>
    <property type="project" value="UniProtKB-UniRule"/>
</dbReference>
<dbReference type="GO" id="GO:0046872">
    <property type="term" value="F:metal ion binding"/>
    <property type="evidence" value="ECO:0007669"/>
    <property type="project" value="UniProtKB-KW"/>
</dbReference>
<accession>A0A239CLB4</accession>
<name>A0A239CLB4_9ACTN</name>
<comment type="function">
    <text evidence="9 10">Fluoride-specific ion channel. Important for reducing fluoride concentration in the cell, thus reducing its toxicity.</text>
</comment>
<keyword evidence="10" id="KW-0479">Metal-binding</keyword>
<evidence type="ECO:0000313" key="12">
    <source>
        <dbReference type="Proteomes" id="UP000198415"/>
    </source>
</evidence>
<dbReference type="Proteomes" id="UP000198415">
    <property type="component" value="Unassembled WGS sequence"/>
</dbReference>
<feature type="transmembrane region" description="Helical" evidence="10">
    <location>
        <begin position="100"/>
        <end position="124"/>
    </location>
</feature>
<dbReference type="PANTHER" id="PTHR28259:SF1">
    <property type="entry name" value="FLUORIDE EXPORT PROTEIN 1-RELATED"/>
    <property type="match status" value="1"/>
</dbReference>
<feature type="transmembrane region" description="Helical" evidence="10">
    <location>
        <begin position="72"/>
        <end position="88"/>
    </location>
</feature>
<dbReference type="Pfam" id="PF02537">
    <property type="entry name" value="CRCB"/>
    <property type="match status" value="1"/>
</dbReference>
<protein>
    <recommendedName>
        <fullName evidence="10">Fluoride-specific ion channel FluC</fullName>
    </recommendedName>
</protein>
<feature type="binding site" evidence="10">
    <location>
        <position position="83"/>
    </location>
    <ligand>
        <name>Na(+)</name>
        <dbReference type="ChEBI" id="CHEBI:29101"/>
        <note>structural</note>
    </ligand>
</feature>
<dbReference type="GO" id="GO:0062054">
    <property type="term" value="F:fluoride channel activity"/>
    <property type="evidence" value="ECO:0007669"/>
    <property type="project" value="UniProtKB-UniRule"/>
</dbReference>
<sequence length="129" mass="13515">MDLDVDRPGVAAVAAGGALGALARYAIGTTWPHTPADFPWATWSINVSGCFLIGVLYTLLARFRPGHRLTRLFLGTGVLGGYTTFSTAEVEVQRAVPAVAVIYLAATIVGALLAVWAGSSLASIGERRK</sequence>
<evidence type="ECO:0000256" key="1">
    <source>
        <dbReference type="ARBA" id="ARBA00004651"/>
    </source>
</evidence>
<evidence type="ECO:0000256" key="3">
    <source>
        <dbReference type="ARBA" id="ARBA00022692"/>
    </source>
</evidence>